<evidence type="ECO:0000313" key="2">
    <source>
        <dbReference type="Proteomes" id="UP000095283"/>
    </source>
</evidence>
<accession>A0A1I7WLV3</accession>
<feature type="transmembrane region" description="Helical" evidence="1">
    <location>
        <begin position="12"/>
        <end position="32"/>
    </location>
</feature>
<name>A0A1I7WLV3_HETBA</name>
<keyword evidence="1" id="KW-0812">Transmembrane</keyword>
<dbReference type="AlphaFoldDB" id="A0A1I7WLV3"/>
<organism evidence="2 3">
    <name type="scientific">Heterorhabditis bacteriophora</name>
    <name type="common">Entomopathogenic nematode worm</name>
    <dbReference type="NCBI Taxonomy" id="37862"/>
    <lineage>
        <taxon>Eukaryota</taxon>
        <taxon>Metazoa</taxon>
        <taxon>Ecdysozoa</taxon>
        <taxon>Nematoda</taxon>
        <taxon>Chromadorea</taxon>
        <taxon>Rhabditida</taxon>
        <taxon>Rhabditina</taxon>
        <taxon>Rhabditomorpha</taxon>
        <taxon>Strongyloidea</taxon>
        <taxon>Heterorhabditidae</taxon>
        <taxon>Heterorhabditis</taxon>
    </lineage>
</organism>
<evidence type="ECO:0000256" key="1">
    <source>
        <dbReference type="SAM" id="Phobius"/>
    </source>
</evidence>
<evidence type="ECO:0000313" key="3">
    <source>
        <dbReference type="WBParaSite" id="Hba_06125"/>
    </source>
</evidence>
<dbReference type="Proteomes" id="UP000095283">
    <property type="component" value="Unplaced"/>
</dbReference>
<reference evidence="3" key="1">
    <citation type="submission" date="2016-11" db="UniProtKB">
        <authorList>
            <consortium name="WormBaseParasite"/>
        </authorList>
    </citation>
    <scope>IDENTIFICATION</scope>
</reference>
<keyword evidence="1" id="KW-1133">Transmembrane helix</keyword>
<keyword evidence="1" id="KW-0472">Membrane</keyword>
<sequence length="113" mass="13055">MIAYIDAGCSFTANAISLIMYLFTFALIRSSFRKHVSKKGIKCLSRIACNHDTYYITQDKCVDNFMSYFKYVSAYGYVISDPALEPFFKLFDYKRNFIGDHNLILPVKVSFVL</sequence>
<keyword evidence="2" id="KW-1185">Reference proteome</keyword>
<protein>
    <submittedName>
        <fullName evidence="3">LAGLIDADG_2 domain-containing protein</fullName>
    </submittedName>
</protein>
<dbReference type="WBParaSite" id="Hba_06125">
    <property type="protein sequence ID" value="Hba_06125"/>
    <property type="gene ID" value="Hba_06125"/>
</dbReference>
<proteinExistence type="predicted"/>